<dbReference type="KEGG" id="mch:Mchl_4226"/>
<evidence type="ECO:0000313" key="4">
    <source>
        <dbReference type="EMBL" id="ACK85016.1"/>
    </source>
</evidence>
<evidence type="ECO:0000259" key="3">
    <source>
        <dbReference type="Pfam" id="PF13439"/>
    </source>
</evidence>
<dbReference type="Pfam" id="PF00534">
    <property type="entry name" value="Glycos_transf_1"/>
    <property type="match status" value="1"/>
</dbReference>
<dbReference type="GO" id="GO:0016757">
    <property type="term" value="F:glycosyltransferase activity"/>
    <property type="evidence" value="ECO:0007669"/>
    <property type="project" value="InterPro"/>
</dbReference>
<feature type="domain" description="Glycosyltransferase subfamily 4-like N-terminal" evidence="3">
    <location>
        <begin position="16"/>
        <end position="172"/>
    </location>
</feature>
<dbReference type="Proteomes" id="UP000002385">
    <property type="component" value="Chromosome"/>
</dbReference>
<keyword evidence="1 4" id="KW-0808">Transferase</keyword>
<proteinExistence type="predicted"/>
<accession>B7L194</accession>
<reference evidence="4 5" key="2">
    <citation type="journal article" date="2012" name="J. Bacteriol.">
        <title>Complete genome sequences of six strains of the genus Methylobacterium.</title>
        <authorList>
            <person name="Marx C.J."/>
            <person name="Bringel F."/>
            <person name="Chistoserdova L."/>
            <person name="Moulin L."/>
            <person name="Farhan Ul Haque M."/>
            <person name="Fleischman D.E."/>
            <person name="Gruffaz C."/>
            <person name="Jourand P."/>
            <person name="Knief C."/>
            <person name="Lee M.C."/>
            <person name="Muller E.E."/>
            <person name="Nadalig T."/>
            <person name="Peyraud R."/>
            <person name="Roselli S."/>
            <person name="Russ L."/>
            <person name="Goodwin L.A."/>
            <person name="Ivanova N."/>
            <person name="Kyrpides N."/>
            <person name="Lajus A."/>
            <person name="Land M.L."/>
            <person name="Medigue C."/>
            <person name="Mikhailova N."/>
            <person name="Nolan M."/>
            <person name="Woyke T."/>
            <person name="Stolyar S."/>
            <person name="Vorholt J.A."/>
            <person name="Vuilleumier S."/>
        </authorList>
    </citation>
    <scope>NUCLEOTIDE SEQUENCE [LARGE SCALE GENOMIC DNA]</scope>
    <source>
        <strain evidence="5">CM4 / NCIMB 13688</strain>
    </source>
</reference>
<dbReference type="Gene3D" id="3.40.50.2000">
    <property type="entry name" value="Glycogen Phosphorylase B"/>
    <property type="match status" value="2"/>
</dbReference>
<dbReference type="InterPro" id="IPR001296">
    <property type="entry name" value="Glyco_trans_1"/>
</dbReference>
<evidence type="ECO:0000259" key="2">
    <source>
        <dbReference type="Pfam" id="PF00534"/>
    </source>
</evidence>
<sequence>MRILFVLPFPLTRDAGAAGVLLELGDHLSRRGWQVEYLAPKSNGILSERWISVTFPLFVLLKLSFTGQRYDIIDSFPGSCGLYFSAFRKRKSLFVTFSQMLLGPFLERSNEKSARDGVSMFRLMRRRYALWLEHISISRCDVFLALNEEERSYATDRYNIAPDRTFVVGNGIAGHFFCVPRKKRVSRKTVRRIVQIGSYEPRKGVDVTRDALAPIMAEFPDLELWFLGTRTSEEKVHSDFPKNIRSRITVIPEYCNDELPEVIASCDILIFPSLYEAFGLAPLEAMACGLPVIVSDAAGPKQYAKSEVNSLVVRAGDAQALSDAVRRLLDNASLFQLLQNSGYETVLDYRWADVTDRRIAIYRGLMSSGS</sequence>
<dbReference type="HOGENOM" id="CLU_009583_43_0_5"/>
<dbReference type="Pfam" id="PF13439">
    <property type="entry name" value="Glyco_transf_4"/>
    <property type="match status" value="1"/>
</dbReference>
<dbReference type="AlphaFoldDB" id="B7L194"/>
<dbReference type="EMBL" id="CP001298">
    <property type="protein sequence ID" value="ACK85016.1"/>
    <property type="molecule type" value="Genomic_DNA"/>
</dbReference>
<dbReference type="CDD" id="cd03801">
    <property type="entry name" value="GT4_PimA-like"/>
    <property type="match status" value="1"/>
</dbReference>
<organism evidence="4 5">
    <name type="scientific">Methylorubrum extorquens (strain CM4 / NCIMB 13688)</name>
    <name type="common">Methylobacterium extorquens</name>
    <dbReference type="NCBI Taxonomy" id="440085"/>
    <lineage>
        <taxon>Bacteria</taxon>
        <taxon>Pseudomonadati</taxon>
        <taxon>Pseudomonadota</taxon>
        <taxon>Alphaproteobacteria</taxon>
        <taxon>Hyphomicrobiales</taxon>
        <taxon>Methylobacteriaceae</taxon>
        <taxon>Methylorubrum</taxon>
    </lineage>
</organism>
<gene>
    <name evidence="4" type="ordered locus">Mchl_4226</name>
</gene>
<dbReference type="SUPFAM" id="SSF53756">
    <property type="entry name" value="UDP-Glycosyltransferase/glycogen phosphorylase"/>
    <property type="match status" value="1"/>
</dbReference>
<reference evidence="5" key="1">
    <citation type="submission" date="2008-12" db="EMBL/GenBank/DDBJ databases">
        <title>Complete sequence of chromosome of Methylobacterium chloromethanicum CM4.</title>
        <authorList>
            <consortium name="US DOE Joint Genome Institute"/>
            <person name="Lucas S."/>
            <person name="Copeland A."/>
            <person name="Lapidus A."/>
            <person name="Glavina del Rio T."/>
            <person name="Dalin E."/>
            <person name="Tice H."/>
            <person name="Bruce D."/>
            <person name="Goodwin L."/>
            <person name="Pitluck S."/>
            <person name="Chertkov O."/>
            <person name="Brettin T."/>
            <person name="Detter J.C."/>
            <person name="Han C."/>
            <person name="Larimer F."/>
            <person name="Land M."/>
            <person name="Hauser L."/>
            <person name="Kyrpides N."/>
            <person name="Mikhailova N."/>
            <person name="Marx C."/>
            <person name="Richardson P."/>
        </authorList>
    </citation>
    <scope>NUCLEOTIDE SEQUENCE [LARGE SCALE GENOMIC DNA]</scope>
    <source>
        <strain evidence="5">CM4 / NCIMB 13688</strain>
    </source>
</reference>
<dbReference type="InterPro" id="IPR028098">
    <property type="entry name" value="Glyco_trans_4-like_N"/>
</dbReference>
<evidence type="ECO:0000256" key="1">
    <source>
        <dbReference type="ARBA" id="ARBA00022679"/>
    </source>
</evidence>
<dbReference type="PANTHER" id="PTHR46401:SF2">
    <property type="entry name" value="GLYCOSYLTRANSFERASE WBBK-RELATED"/>
    <property type="match status" value="1"/>
</dbReference>
<dbReference type="GO" id="GO:0009103">
    <property type="term" value="P:lipopolysaccharide biosynthetic process"/>
    <property type="evidence" value="ECO:0007669"/>
    <property type="project" value="TreeGrafter"/>
</dbReference>
<dbReference type="CAZy" id="GT4">
    <property type="family name" value="Glycosyltransferase Family 4"/>
</dbReference>
<feature type="domain" description="Glycosyl transferase family 1" evidence="2">
    <location>
        <begin position="181"/>
        <end position="334"/>
    </location>
</feature>
<protein>
    <submittedName>
        <fullName evidence="4">Glycosyl transferase group 1</fullName>
    </submittedName>
</protein>
<evidence type="ECO:0000313" key="5">
    <source>
        <dbReference type="Proteomes" id="UP000002385"/>
    </source>
</evidence>
<dbReference type="PANTHER" id="PTHR46401">
    <property type="entry name" value="GLYCOSYLTRANSFERASE WBBK-RELATED"/>
    <property type="match status" value="1"/>
</dbReference>
<name>B7L194_METC4</name>